<name>A0ACB7TSN3_HYAAI</name>
<reference evidence="1" key="1">
    <citation type="submission" date="2020-05" db="EMBL/GenBank/DDBJ databases">
        <title>Large-scale comparative analyses of tick genomes elucidate their genetic diversity and vector capacities.</title>
        <authorList>
            <person name="Jia N."/>
            <person name="Wang J."/>
            <person name="Shi W."/>
            <person name="Du L."/>
            <person name="Sun Y."/>
            <person name="Zhan W."/>
            <person name="Jiang J."/>
            <person name="Wang Q."/>
            <person name="Zhang B."/>
            <person name="Ji P."/>
            <person name="Sakyi L.B."/>
            <person name="Cui X."/>
            <person name="Yuan T."/>
            <person name="Jiang B."/>
            <person name="Yang W."/>
            <person name="Lam T.T.-Y."/>
            <person name="Chang Q."/>
            <person name="Ding S."/>
            <person name="Wang X."/>
            <person name="Zhu J."/>
            <person name="Ruan X."/>
            <person name="Zhao L."/>
            <person name="Wei J."/>
            <person name="Que T."/>
            <person name="Du C."/>
            <person name="Cheng J."/>
            <person name="Dai P."/>
            <person name="Han X."/>
            <person name="Huang E."/>
            <person name="Gao Y."/>
            <person name="Liu J."/>
            <person name="Shao H."/>
            <person name="Ye R."/>
            <person name="Li L."/>
            <person name="Wei W."/>
            <person name="Wang X."/>
            <person name="Wang C."/>
            <person name="Yang T."/>
            <person name="Huo Q."/>
            <person name="Li W."/>
            <person name="Guo W."/>
            <person name="Chen H."/>
            <person name="Zhou L."/>
            <person name="Ni X."/>
            <person name="Tian J."/>
            <person name="Zhou Y."/>
            <person name="Sheng Y."/>
            <person name="Liu T."/>
            <person name="Pan Y."/>
            <person name="Xia L."/>
            <person name="Li J."/>
            <person name="Zhao F."/>
            <person name="Cao W."/>
        </authorList>
    </citation>
    <scope>NUCLEOTIDE SEQUENCE</scope>
    <source>
        <strain evidence="1">Hyas-2018</strain>
    </source>
</reference>
<proteinExistence type="predicted"/>
<evidence type="ECO:0000313" key="2">
    <source>
        <dbReference type="Proteomes" id="UP000821845"/>
    </source>
</evidence>
<gene>
    <name evidence="1" type="ORF">HPB50_024245</name>
</gene>
<organism evidence="1 2">
    <name type="scientific">Hyalomma asiaticum</name>
    <name type="common">Tick</name>
    <dbReference type="NCBI Taxonomy" id="266040"/>
    <lineage>
        <taxon>Eukaryota</taxon>
        <taxon>Metazoa</taxon>
        <taxon>Ecdysozoa</taxon>
        <taxon>Arthropoda</taxon>
        <taxon>Chelicerata</taxon>
        <taxon>Arachnida</taxon>
        <taxon>Acari</taxon>
        <taxon>Parasitiformes</taxon>
        <taxon>Ixodida</taxon>
        <taxon>Ixodoidea</taxon>
        <taxon>Ixodidae</taxon>
        <taxon>Hyalomminae</taxon>
        <taxon>Hyalomma</taxon>
    </lineage>
</organism>
<dbReference type="EMBL" id="CM023481">
    <property type="protein sequence ID" value="KAH6948412.1"/>
    <property type="molecule type" value="Genomic_DNA"/>
</dbReference>
<accession>A0ACB7TSN3</accession>
<sequence length="93" mass="10579">MNSTTSQDSEMKALREEVSQLRAVLSTPTLPPVPQPPSLLTPSDKPPQKKRRPDESPDQPIDIWKQNFSVSLKTWKRSSQSALRRKSQQNVKL</sequence>
<dbReference type="Proteomes" id="UP000821845">
    <property type="component" value="Chromosome 1"/>
</dbReference>
<evidence type="ECO:0000313" key="1">
    <source>
        <dbReference type="EMBL" id="KAH6948412.1"/>
    </source>
</evidence>
<keyword evidence="2" id="KW-1185">Reference proteome</keyword>
<protein>
    <submittedName>
        <fullName evidence="1">Uncharacterized protein</fullName>
    </submittedName>
</protein>
<comment type="caution">
    <text evidence="1">The sequence shown here is derived from an EMBL/GenBank/DDBJ whole genome shotgun (WGS) entry which is preliminary data.</text>
</comment>